<evidence type="ECO:0000313" key="3">
    <source>
        <dbReference type="Proteomes" id="UP000276215"/>
    </source>
</evidence>
<feature type="transmembrane region" description="Helical" evidence="1">
    <location>
        <begin position="7"/>
        <end position="32"/>
    </location>
</feature>
<gene>
    <name evidence="2" type="ORF">L873DRAFT_1810435</name>
</gene>
<dbReference type="AlphaFoldDB" id="A0A3N4JFA7"/>
<evidence type="ECO:0000313" key="2">
    <source>
        <dbReference type="EMBL" id="RPA96952.1"/>
    </source>
</evidence>
<accession>A0A3N4JFA7</accession>
<name>A0A3N4JFA7_9PEZI</name>
<organism evidence="2 3">
    <name type="scientific">Choiromyces venosus 120613-1</name>
    <dbReference type="NCBI Taxonomy" id="1336337"/>
    <lineage>
        <taxon>Eukaryota</taxon>
        <taxon>Fungi</taxon>
        <taxon>Dikarya</taxon>
        <taxon>Ascomycota</taxon>
        <taxon>Pezizomycotina</taxon>
        <taxon>Pezizomycetes</taxon>
        <taxon>Pezizales</taxon>
        <taxon>Tuberaceae</taxon>
        <taxon>Choiromyces</taxon>
    </lineage>
</organism>
<protein>
    <submittedName>
        <fullName evidence="2">Uncharacterized protein</fullName>
    </submittedName>
</protein>
<keyword evidence="1" id="KW-1133">Transmembrane helix</keyword>
<sequence length="51" mass="6034">MHAIIEILILILILISMFGIINYLQYVVITWLCWVRVFHFVPYGTYAGGYR</sequence>
<dbReference type="Proteomes" id="UP000276215">
    <property type="component" value="Unassembled WGS sequence"/>
</dbReference>
<keyword evidence="1" id="KW-0472">Membrane</keyword>
<proteinExistence type="predicted"/>
<keyword evidence="1" id="KW-0812">Transmembrane</keyword>
<keyword evidence="3" id="KW-1185">Reference proteome</keyword>
<dbReference type="EMBL" id="ML120409">
    <property type="protein sequence ID" value="RPA96952.1"/>
    <property type="molecule type" value="Genomic_DNA"/>
</dbReference>
<evidence type="ECO:0000256" key="1">
    <source>
        <dbReference type="SAM" id="Phobius"/>
    </source>
</evidence>
<reference evidence="2 3" key="1">
    <citation type="journal article" date="2018" name="Nat. Ecol. Evol.">
        <title>Pezizomycetes genomes reveal the molecular basis of ectomycorrhizal truffle lifestyle.</title>
        <authorList>
            <person name="Murat C."/>
            <person name="Payen T."/>
            <person name="Noel B."/>
            <person name="Kuo A."/>
            <person name="Morin E."/>
            <person name="Chen J."/>
            <person name="Kohler A."/>
            <person name="Krizsan K."/>
            <person name="Balestrini R."/>
            <person name="Da Silva C."/>
            <person name="Montanini B."/>
            <person name="Hainaut M."/>
            <person name="Levati E."/>
            <person name="Barry K.W."/>
            <person name="Belfiori B."/>
            <person name="Cichocki N."/>
            <person name="Clum A."/>
            <person name="Dockter R.B."/>
            <person name="Fauchery L."/>
            <person name="Guy J."/>
            <person name="Iotti M."/>
            <person name="Le Tacon F."/>
            <person name="Lindquist E.A."/>
            <person name="Lipzen A."/>
            <person name="Malagnac F."/>
            <person name="Mello A."/>
            <person name="Molinier V."/>
            <person name="Miyauchi S."/>
            <person name="Poulain J."/>
            <person name="Riccioni C."/>
            <person name="Rubini A."/>
            <person name="Sitrit Y."/>
            <person name="Splivallo R."/>
            <person name="Traeger S."/>
            <person name="Wang M."/>
            <person name="Zifcakova L."/>
            <person name="Wipf D."/>
            <person name="Zambonelli A."/>
            <person name="Paolocci F."/>
            <person name="Nowrousian M."/>
            <person name="Ottonello S."/>
            <person name="Baldrian P."/>
            <person name="Spatafora J.W."/>
            <person name="Henrissat B."/>
            <person name="Nagy L.G."/>
            <person name="Aury J.M."/>
            <person name="Wincker P."/>
            <person name="Grigoriev I.V."/>
            <person name="Bonfante P."/>
            <person name="Martin F.M."/>
        </authorList>
    </citation>
    <scope>NUCLEOTIDE SEQUENCE [LARGE SCALE GENOMIC DNA]</scope>
    <source>
        <strain evidence="2 3">120613-1</strain>
    </source>
</reference>